<comment type="caution">
    <text evidence="1">The sequence shown here is derived from an EMBL/GenBank/DDBJ whole genome shotgun (WGS) entry which is preliminary data.</text>
</comment>
<evidence type="ECO:0000313" key="2">
    <source>
        <dbReference type="Proteomes" id="UP000295620"/>
    </source>
</evidence>
<dbReference type="AlphaFoldDB" id="A0A4R6SW41"/>
<dbReference type="EMBL" id="SNYC01000004">
    <property type="protein sequence ID" value="TDQ10030.1"/>
    <property type="molecule type" value="Genomic_DNA"/>
</dbReference>
<dbReference type="OrthoDB" id="7030114at2"/>
<name>A0A4R6SW41_9SPHI</name>
<dbReference type="Proteomes" id="UP000295620">
    <property type="component" value="Unassembled WGS sequence"/>
</dbReference>
<dbReference type="InterPro" id="IPR022037">
    <property type="entry name" value="DUF3606"/>
</dbReference>
<sequence length="61" mass="7090">MMYKKERLGSPEHTMVDVTEYYEVEYWAKKFEVSPERLRAAVESAGTSADAVKKYLNKLNT</sequence>
<evidence type="ECO:0000313" key="1">
    <source>
        <dbReference type="EMBL" id="TDQ10030.1"/>
    </source>
</evidence>
<keyword evidence="2" id="KW-1185">Reference proteome</keyword>
<organism evidence="1 2">
    <name type="scientific">Pedobacter metabolipauper</name>
    <dbReference type="NCBI Taxonomy" id="425513"/>
    <lineage>
        <taxon>Bacteria</taxon>
        <taxon>Pseudomonadati</taxon>
        <taxon>Bacteroidota</taxon>
        <taxon>Sphingobacteriia</taxon>
        <taxon>Sphingobacteriales</taxon>
        <taxon>Sphingobacteriaceae</taxon>
        <taxon>Pedobacter</taxon>
    </lineage>
</organism>
<dbReference type="Pfam" id="PF12244">
    <property type="entry name" value="DUF3606"/>
    <property type="match status" value="1"/>
</dbReference>
<gene>
    <name evidence="1" type="ORF">ATK78_2189</name>
</gene>
<proteinExistence type="predicted"/>
<protein>
    <submittedName>
        <fullName evidence="1">Uncharacterized protein DUF3606</fullName>
    </submittedName>
</protein>
<accession>A0A4R6SW41</accession>
<reference evidence="1 2" key="1">
    <citation type="submission" date="2019-03" db="EMBL/GenBank/DDBJ databases">
        <title>Genomic Encyclopedia of Archaeal and Bacterial Type Strains, Phase II (KMG-II): from individual species to whole genera.</title>
        <authorList>
            <person name="Goeker M."/>
        </authorList>
    </citation>
    <scope>NUCLEOTIDE SEQUENCE [LARGE SCALE GENOMIC DNA]</scope>
    <source>
        <strain evidence="1 2">DSM 19035</strain>
    </source>
</reference>
<dbReference type="RefSeq" id="WP_133576070.1">
    <property type="nucleotide sequence ID" value="NZ_SNYC01000004.1"/>
</dbReference>